<keyword evidence="1" id="KW-1133">Transmembrane helix</keyword>
<dbReference type="PANTHER" id="PTHR40278:SF1">
    <property type="entry name" value="DNA UTILIZATION PROTEIN HOFN"/>
    <property type="match status" value="1"/>
</dbReference>
<sequence>MRDINFLKNNSILKQNNSSERTAKLLGTSLKVVVVLVVLGYAAVFAINYVLGLRTDMVKTDMAQYSEVIELNEKIKTYTRRMSDISSIVEKSEKNIVMNSDRLKSIGEIMPDNVSLLNYTTGEGSKISIEGRASDKAGIAYFMYNLKNSKFFKDAELKAINNTNNKNAEYTFLVELK</sequence>
<reference evidence="2 3" key="1">
    <citation type="submission" date="2019-05" db="EMBL/GenBank/DDBJ databases">
        <authorList>
            <consortium name="Pathogen Informatics"/>
        </authorList>
    </citation>
    <scope>NUCLEOTIDE SEQUENCE [LARGE SCALE GENOMIC DNA]</scope>
    <source>
        <strain evidence="2 3">NCTC503</strain>
    </source>
</reference>
<dbReference type="Proteomes" id="UP000308489">
    <property type="component" value="Chromosome 1"/>
</dbReference>
<accession>A0A4U9R649</accession>
<dbReference type="InterPro" id="IPR052534">
    <property type="entry name" value="Extracell_DNA_Util/SecSys_Comp"/>
</dbReference>
<evidence type="ECO:0000256" key="1">
    <source>
        <dbReference type="SAM" id="Phobius"/>
    </source>
</evidence>
<feature type="transmembrane region" description="Helical" evidence="1">
    <location>
        <begin position="32"/>
        <end position="51"/>
    </location>
</feature>
<dbReference type="RefSeq" id="WP_138209669.1">
    <property type="nucleotide sequence ID" value="NZ_CBCRUQ010000004.1"/>
</dbReference>
<dbReference type="AlphaFoldDB" id="A0A4U9R649"/>
<organism evidence="2 3">
    <name type="scientific">Hathewaya histolytica</name>
    <name type="common">Clostridium histolyticum</name>
    <dbReference type="NCBI Taxonomy" id="1498"/>
    <lineage>
        <taxon>Bacteria</taxon>
        <taxon>Bacillati</taxon>
        <taxon>Bacillota</taxon>
        <taxon>Clostridia</taxon>
        <taxon>Eubacteriales</taxon>
        <taxon>Clostridiaceae</taxon>
        <taxon>Hathewaya</taxon>
    </lineage>
</organism>
<dbReference type="EMBL" id="LR590481">
    <property type="protein sequence ID" value="VTQ86659.1"/>
    <property type="molecule type" value="Genomic_DNA"/>
</dbReference>
<keyword evidence="3" id="KW-1185">Reference proteome</keyword>
<dbReference type="PANTHER" id="PTHR40278">
    <property type="entry name" value="DNA UTILIZATION PROTEIN HOFN"/>
    <property type="match status" value="1"/>
</dbReference>
<dbReference type="KEGG" id="hhw:NCTC503_00963"/>
<dbReference type="Pfam" id="PF05137">
    <property type="entry name" value="PilN"/>
    <property type="match status" value="1"/>
</dbReference>
<protein>
    <submittedName>
        <fullName evidence="2">Fimbrial assembly protein (PilN)</fullName>
    </submittedName>
</protein>
<evidence type="ECO:0000313" key="3">
    <source>
        <dbReference type="Proteomes" id="UP000308489"/>
    </source>
</evidence>
<proteinExistence type="predicted"/>
<dbReference type="InterPro" id="IPR007813">
    <property type="entry name" value="PilN"/>
</dbReference>
<keyword evidence="1" id="KW-0472">Membrane</keyword>
<gene>
    <name evidence="2" type="ORF">NCTC503_00963</name>
</gene>
<keyword evidence="1" id="KW-0812">Transmembrane</keyword>
<evidence type="ECO:0000313" key="2">
    <source>
        <dbReference type="EMBL" id="VTQ86659.1"/>
    </source>
</evidence>
<name>A0A4U9R649_HATHI</name>
<dbReference type="OrthoDB" id="1707667at2"/>